<dbReference type="Pfam" id="PF00675">
    <property type="entry name" value="Peptidase_M16"/>
    <property type="match status" value="1"/>
</dbReference>
<feature type="domain" description="Peptidase M16 C-terminal" evidence="3">
    <location>
        <begin position="188"/>
        <end position="362"/>
    </location>
</feature>
<evidence type="ECO:0000259" key="2">
    <source>
        <dbReference type="Pfam" id="PF00675"/>
    </source>
</evidence>
<name>A0A6L5Z4H7_9RHOB</name>
<dbReference type="RefSeq" id="WP_154448433.1">
    <property type="nucleotide sequence ID" value="NZ_WIND01000018.1"/>
</dbReference>
<accession>A0A6L5Z4H7</accession>
<feature type="chain" id="PRO_5026920789" evidence="1">
    <location>
        <begin position="21"/>
        <end position="437"/>
    </location>
</feature>
<dbReference type="PANTHER" id="PTHR11851:SF224">
    <property type="entry name" value="PROCESSING PROTEASE"/>
    <property type="match status" value="1"/>
</dbReference>
<dbReference type="Pfam" id="PF05193">
    <property type="entry name" value="Peptidase_M16_C"/>
    <property type="match status" value="1"/>
</dbReference>
<dbReference type="AlphaFoldDB" id="A0A6L5Z4H7"/>
<sequence>MRLLPLLLALLALLAQPLRAATDIVEVTSPGGITAWLVQEPSIPMLAIEAHFQGGAVLDPDDKLGAANLMMALLEEGAGTYDAQGFAARAEELALRYGFSGGRDGVTVSAQMLTEFRAESVPLLALAVGEPRFDEDAVERVRAQALSGLQSDRTDPNWLAGRAFSQALYPDHPYARPADGTVESVAALTPDDLRAAHRRSFARDRLTVGVVGDITPEALGPMLDRLFGALPATGPALPPVAEIPDTGGLQVIDFDAPQSVARFGHAGIMRRHPDFLAAYVLNQVLGGGGFNSRLNEELRETRGLTYGVSTWLGSGDFGAMYGGALSTANAKMAEALALIRAEWARVAEQGITQDELDAAKRYLTGSYALRFNGNARIAGGLVGLQRADLPITYPDERNALVEALTLDEVNAVARRLLKPEALKVVVVGRPAGLEATQ</sequence>
<dbReference type="InterPro" id="IPR050361">
    <property type="entry name" value="MPP/UQCRC_Complex"/>
</dbReference>
<evidence type="ECO:0000259" key="3">
    <source>
        <dbReference type="Pfam" id="PF05193"/>
    </source>
</evidence>
<protein>
    <submittedName>
        <fullName evidence="4">Insulinase family protein</fullName>
    </submittedName>
</protein>
<evidence type="ECO:0000313" key="5">
    <source>
        <dbReference type="Proteomes" id="UP000474957"/>
    </source>
</evidence>
<dbReference type="PANTHER" id="PTHR11851">
    <property type="entry name" value="METALLOPROTEASE"/>
    <property type="match status" value="1"/>
</dbReference>
<dbReference type="InterPro" id="IPR011765">
    <property type="entry name" value="Pept_M16_N"/>
</dbReference>
<dbReference type="Proteomes" id="UP000474957">
    <property type="component" value="Unassembled WGS sequence"/>
</dbReference>
<reference evidence="4 5" key="1">
    <citation type="submission" date="2019-10" db="EMBL/GenBank/DDBJ databases">
        <title>Cognatihalovulum marinum gen. nov. sp. nov., a new member of the family Rhodobacteraceae isolated from deep seawater of the Northwest Indian Ocean.</title>
        <authorList>
            <person name="Ruan C."/>
            <person name="Wang J."/>
            <person name="Zheng X."/>
            <person name="Song L."/>
            <person name="Zhu Y."/>
            <person name="Huang Y."/>
            <person name="Lu Z."/>
            <person name="Du W."/>
            <person name="Huang L."/>
            <person name="Dai X."/>
        </authorList>
    </citation>
    <scope>NUCLEOTIDE SEQUENCE [LARGE SCALE GENOMIC DNA]</scope>
    <source>
        <strain evidence="4 5">2CG4</strain>
    </source>
</reference>
<gene>
    <name evidence="4" type="ORF">GE300_17385</name>
</gene>
<proteinExistence type="predicted"/>
<dbReference type="Gene3D" id="3.30.830.10">
    <property type="entry name" value="Metalloenzyme, LuxS/M16 peptidase-like"/>
    <property type="match status" value="2"/>
</dbReference>
<dbReference type="SUPFAM" id="SSF63411">
    <property type="entry name" value="LuxS/MPP-like metallohydrolase"/>
    <property type="match status" value="2"/>
</dbReference>
<evidence type="ECO:0000313" key="4">
    <source>
        <dbReference type="EMBL" id="MSU91357.1"/>
    </source>
</evidence>
<keyword evidence="5" id="KW-1185">Reference proteome</keyword>
<evidence type="ECO:0000256" key="1">
    <source>
        <dbReference type="SAM" id="SignalP"/>
    </source>
</evidence>
<feature type="signal peptide" evidence="1">
    <location>
        <begin position="1"/>
        <end position="20"/>
    </location>
</feature>
<organism evidence="4 5">
    <name type="scientific">Halovulum marinum</name>
    <dbReference type="NCBI Taxonomy" id="2662447"/>
    <lineage>
        <taxon>Bacteria</taxon>
        <taxon>Pseudomonadati</taxon>
        <taxon>Pseudomonadota</taxon>
        <taxon>Alphaproteobacteria</taxon>
        <taxon>Rhodobacterales</taxon>
        <taxon>Paracoccaceae</taxon>
        <taxon>Halovulum</taxon>
    </lineage>
</organism>
<dbReference type="EMBL" id="WIND01000018">
    <property type="protein sequence ID" value="MSU91357.1"/>
    <property type="molecule type" value="Genomic_DNA"/>
</dbReference>
<dbReference type="GO" id="GO:0046872">
    <property type="term" value="F:metal ion binding"/>
    <property type="evidence" value="ECO:0007669"/>
    <property type="project" value="InterPro"/>
</dbReference>
<dbReference type="InterPro" id="IPR007863">
    <property type="entry name" value="Peptidase_M16_C"/>
</dbReference>
<comment type="caution">
    <text evidence="4">The sequence shown here is derived from an EMBL/GenBank/DDBJ whole genome shotgun (WGS) entry which is preliminary data.</text>
</comment>
<feature type="domain" description="Peptidase M16 N-terminal" evidence="2">
    <location>
        <begin position="51"/>
        <end position="177"/>
    </location>
</feature>
<keyword evidence="1" id="KW-0732">Signal</keyword>
<dbReference type="InterPro" id="IPR011249">
    <property type="entry name" value="Metalloenz_LuxS/M16"/>
</dbReference>